<keyword evidence="2" id="KW-0653">Protein transport</keyword>
<reference evidence="3 4" key="1">
    <citation type="submission" date="2019-04" db="EMBL/GenBank/DDBJ databases">
        <title>Draft genome of the big-headed turtle Platysternon megacephalum.</title>
        <authorList>
            <person name="Gong S."/>
        </authorList>
    </citation>
    <scope>NUCLEOTIDE SEQUENCE [LARGE SCALE GENOMIC DNA]</scope>
    <source>
        <strain evidence="3">DO16091913</strain>
        <tissue evidence="3">Muscle</tissue>
    </source>
</reference>
<dbReference type="Pfam" id="PF00995">
    <property type="entry name" value="Sec1"/>
    <property type="match status" value="1"/>
</dbReference>
<dbReference type="PANTHER" id="PTHR11679">
    <property type="entry name" value="VESICLE PROTEIN SORTING-ASSOCIATED"/>
    <property type="match status" value="1"/>
</dbReference>
<dbReference type="InterPro" id="IPR036045">
    <property type="entry name" value="Sec1-like_sf"/>
</dbReference>
<sequence>MLAEQIATLCETLEEYPAIRYWKYETTGISDSREKEALLEEDDELWVQLHHMHIADLSPGKASALQGAPCAGRGRDLTTASLQTNIEDLSQILKKMPEYQKELNKIKDPMKIIVPVLLDPSVQASDKIRIILLYIFLKNGNATGLQGAALGGLLLQGVLLEVGPRPVGQGGE</sequence>
<dbReference type="STRING" id="55544.A0A4D9DLB1"/>
<dbReference type="SUPFAM" id="SSF56815">
    <property type="entry name" value="Sec1/munc18-like (SM) proteins"/>
    <property type="match status" value="1"/>
</dbReference>
<dbReference type="EMBL" id="QXTE01001215">
    <property type="protein sequence ID" value="TFJ95822.1"/>
    <property type="molecule type" value="Genomic_DNA"/>
</dbReference>
<keyword evidence="4" id="KW-1185">Reference proteome</keyword>
<dbReference type="OrthoDB" id="2228at2759"/>
<dbReference type="AlphaFoldDB" id="A0A4D9DLB1"/>
<protein>
    <submittedName>
        <fullName evidence="3">Phosphoglyceromutase</fullName>
    </submittedName>
</protein>
<reference evidence="3 4" key="2">
    <citation type="submission" date="2019-04" db="EMBL/GenBank/DDBJ databases">
        <title>The genome sequence of big-headed turtle.</title>
        <authorList>
            <person name="Gong S."/>
        </authorList>
    </citation>
    <scope>NUCLEOTIDE SEQUENCE [LARGE SCALE GENOMIC DNA]</scope>
    <source>
        <strain evidence="3">DO16091913</strain>
        <tissue evidence="3">Muscle</tissue>
    </source>
</reference>
<evidence type="ECO:0000313" key="3">
    <source>
        <dbReference type="EMBL" id="TFJ95822.1"/>
    </source>
</evidence>
<dbReference type="GO" id="GO:0016192">
    <property type="term" value="P:vesicle-mediated transport"/>
    <property type="evidence" value="ECO:0007669"/>
    <property type="project" value="InterPro"/>
</dbReference>
<dbReference type="InterPro" id="IPR043127">
    <property type="entry name" value="Sec-1-like_dom3a"/>
</dbReference>
<organism evidence="3 4">
    <name type="scientific">Platysternon megacephalum</name>
    <name type="common">big-headed turtle</name>
    <dbReference type="NCBI Taxonomy" id="55544"/>
    <lineage>
        <taxon>Eukaryota</taxon>
        <taxon>Metazoa</taxon>
        <taxon>Chordata</taxon>
        <taxon>Craniata</taxon>
        <taxon>Vertebrata</taxon>
        <taxon>Euteleostomi</taxon>
        <taxon>Archelosauria</taxon>
        <taxon>Testudinata</taxon>
        <taxon>Testudines</taxon>
        <taxon>Cryptodira</taxon>
        <taxon>Durocryptodira</taxon>
        <taxon>Testudinoidea</taxon>
        <taxon>Platysternidae</taxon>
        <taxon>Platysternon</taxon>
    </lineage>
</organism>
<evidence type="ECO:0000256" key="2">
    <source>
        <dbReference type="ARBA" id="ARBA00022927"/>
    </source>
</evidence>
<name>A0A4D9DLB1_9SAUR</name>
<dbReference type="GO" id="GO:0015031">
    <property type="term" value="P:protein transport"/>
    <property type="evidence" value="ECO:0007669"/>
    <property type="project" value="UniProtKB-KW"/>
</dbReference>
<keyword evidence="2" id="KW-0813">Transport</keyword>
<dbReference type="Gene3D" id="3.90.830.10">
    <property type="entry name" value="Syntaxin Binding Protein 1, Chain A, domain 2"/>
    <property type="match status" value="1"/>
</dbReference>
<comment type="caution">
    <text evidence="3">The sequence shown here is derived from an EMBL/GenBank/DDBJ whole genome shotgun (WGS) entry which is preliminary data.</text>
</comment>
<dbReference type="InterPro" id="IPR001619">
    <property type="entry name" value="Sec1-like"/>
</dbReference>
<proteinExistence type="inferred from homology"/>
<dbReference type="Gene3D" id="1.25.40.60">
    <property type="match status" value="1"/>
</dbReference>
<gene>
    <name evidence="3" type="ORF">DR999_PMT22473</name>
</gene>
<evidence type="ECO:0000313" key="4">
    <source>
        <dbReference type="Proteomes" id="UP000297703"/>
    </source>
</evidence>
<dbReference type="Proteomes" id="UP000297703">
    <property type="component" value="Unassembled WGS sequence"/>
</dbReference>
<comment type="similarity">
    <text evidence="1">Belongs to the STXBP/unc-18/SEC1 family.</text>
</comment>
<evidence type="ECO:0000256" key="1">
    <source>
        <dbReference type="ARBA" id="ARBA00009884"/>
    </source>
</evidence>
<accession>A0A4D9DLB1</accession>